<sequence>MSETPQPPPPAEELDLQLSEPETIIFPEEQAISDAIDEAVAAAIPASDNIQVDEVVAASIAAADAPANELPQQPDPVDESNTPSEPEATETPVQYEERPLGPVCQLGQEQTGRWTRDEQERFIEGLERYGKEWKKVAAVVETRTIVQVRTHAQKFQKKLSKIFRKPTDQVSVADFNGVTDSVGGRNRLKVNEGELKRFENLHKLFTIHQGGYGNN</sequence>
<evidence type="ECO:0000256" key="1">
    <source>
        <dbReference type="ARBA" id="ARBA00023015"/>
    </source>
</evidence>
<feature type="domain" description="Myb-like" evidence="6">
    <location>
        <begin position="112"/>
        <end position="156"/>
    </location>
</feature>
<dbReference type="SMART" id="SM00717">
    <property type="entry name" value="SANT"/>
    <property type="match status" value="1"/>
</dbReference>
<keyword evidence="4" id="KW-0539">Nucleus</keyword>
<gene>
    <name evidence="9" type="ORF">ACHAWO_004674</name>
</gene>
<evidence type="ECO:0000259" key="7">
    <source>
        <dbReference type="PROSITE" id="PS51293"/>
    </source>
</evidence>
<evidence type="ECO:0000256" key="5">
    <source>
        <dbReference type="SAM" id="MobiDB-lite"/>
    </source>
</evidence>
<evidence type="ECO:0000259" key="8">
    <source>
        <dbReference type="PROSITE" id="PS51294"/>
    </source>
</evidence>
<dbReference type="PROSITE" id="PS51294">
    <property type="entry name" value="HTH_MYB"/>
    <property type="match status" value="1"/>
</dbReference>
<dbReference type="InterPro" id="IPR006447">
    <property type="entry name" value="Myb_dom_plants"/>
</dbReference>
<keyword evidence="3" id="KW-0804">Transcription</keyword>
<dbReference type="Proteomes" id="UP001530400">
    <property type="component" value="Unassembled WGS sequence"/>
</dbReference>
<protein>
    <submittedName>
        <fullName evidence="9">Uncharacterized protein</fullName>
    </submittedName>
</protein>
<dbReference type="Gene3D" id="1.10.10.60">
    <property type="entry name" value="Homeodomain-like"/>
    <property type="match status" value="1"/>
</dbReference>
<keyword evidence="2" id="KW-0238">DNA-binding</keyword>
<evidence type="ECO:0000259" key="6">
    <source>
        <dbReference type="PROSITE" id="PS50090"/>
    </source>
</evidence>
<feature type="domain" description="HTH myb-type" evidence="8">
    <location>
        <begin position="112"/>
        <end position="160"/>
    </location>
</feature>
<evidence type="ECO:0000313" key="9">
    <source>
        <dbReference type="EMBL" id="KAL3799996.1"/>
    </source>
</evidence>
<dbReference type="EMBL" id="JALLPJ020000173">
    <property type="protein sequence ID" value="KAL3799996.1"/>
    <property type="molecule type" value="Genomic_DNA"/>
</dbReference>
<dbReference type="SUPFAM" id="SSF46689">
    <property type="entry name" value="Homeodomain-like"/>
    <property type="match status" value="1"/>
</dbReference>
<reference evidence="9 10" key="1">
    <citation type="submission" date="2024-10" db="EMBL/GenBank/DDBJ databases">
        <title>Updated reference genomes for cyclostephanoid diatoms.</title>
        <authorList>
            <person name="Roberts W.R."/>
            <person name="Alverson A.J."/>
        </authorList>
    </citation>
    <scope>NUCLEOTIDE SEQUENCE [LARGE SCALE GENOMIC DNA]</scope>
    <source>
        <strain evidence="9 10">AJA010-31</strain>
    </source>
</reference>
<proteinExistence type="predicted"/>
<keyword evidence="10" id="KW-1185">Reference proteome</keyword>
<organism evidence="9 10">
    <name type="scientific">Cyclotella atomus</name>
    <dbReference type="NCBI Taxonomy" id="382360"/>
    <lineage>
        <taxon>Eukaryota</taxon>
        <taxon>Sar</taxon>
        <taxon>Stramenopiles</taxon>
        <taxon>Ochrophyta</taxon>
        <taxon>Bacillariophyta</taxon>
        <taxon>Coscinodiscophyceae</taxon>
        <taxon>Thalassiosirophycidae</taxon>
        <taxon>Stephanodiscales</taxon>
        <taxon>Stephanodiscaceae</taxon>
        <taxon>Cyclotella</taxon>
    </lineage>
</organism>
<keyword evidence="1" id="KW-0805">Transcription regulation</keyword>
<evidence type="ECO:0000256" key="2">
    <source>
        <dbReference type="ARBA" id="ARBA00023125"/>
    </source>
</evidence>
<dbReference type="PANTHER" id="PTHR12802">
    <property type="entry name" value="SWI/SNF COMPLEX-RELATED"/>
    <property type="match status" value="1"/>
</dbReference>
<dbReference type="InterPro" id="IPR009057">
    <property type="entry name" value="Homeodomain-like_sf"/>
</dbReference>
<dbReference type="InterPro" id="IPR017930">
    <property type="entry name" value="Myb_dom"/>
</dbReference>
<dbReference type="CDD" id="cd00167">
    <property type="entry name" value="SANT"/>
    <property type="match status" value="1"/>
</dbReference>
<dbReference type="NCBIfam" id="TIGR01557">
    <property type="entry name" value="myb_SHAQKYF"/>
    <property type="match status" value="1"/>
</dbReference>
<name>A0ABD3QJJ6_9STRA</name>
<evidence type="ECO:0000313" key="10">
    <source>
        <dbReference type="Proteomes" id="UP001530400"/>
    </source>
</evidence>
<dbReference type="InterPro" id="IPR001005">
    <property type="entry name" value="SANT/Myb"/>
</dbReference>
<dbReference type="Pfam" id="PF00249">
    <property type="entry name" value="Myb_DNA-binding"/>
    <property type="match status" value="1"/>
</dbReference>
<dbReference type="GO" id="GO:0003677">
    <property type="term" value="F:DNA binding"/>
    <property type="evidence" value="ECO:0007669"/>
    <property type="project" value="UniProtKB-KW"/>
</dbReference>
<evidence type="ECO:0000256" key="3">
    <source>
        <dbReference type="ARBA" id="ARBA00023163"/>
    </source>
</evidence>
<dbReference type="AlphaFoldDB" id="A0ABD3QJJ6"/>
<comment type="caution">
    <text evidence="9">The sequence shown here is derived from an EMBL/GenBank/DDBJ whole genome shotgun (WGS) entry which is preliminary data.</text>
</comment>
<dbReference type="PROSITE" id="PS51293">
    <property type="entry name" value="SANT"/>
    <property type="match status" value="1"/>
</dbReference>
<feature type="domain" description="SANT" evidence="7">
    <location>
        <begin position="109"/>
        <end position="160"/>
    </location>
</feature>
<dbReference type="InterPro" id="IPR017884">
    <property type="entry name" value="SANT_dom"/>
</dbReference>
<dbReference type="PROSITE" id="PS50090">
    <property type="entry name" value="MYB_LIKE"/>
    <property type="match status" value="1"/>
</dbReference>
<evidence type="ECO:0000256" key="4">
    <source>
        <dbReference type="ARBA" id="ARBA00023242"/>
    </source>
</evidence>
<feature type="region of interest" description="Disordered" evidence="5">
    <location>
        <begin position="63"/>
        <end position="94"/>
    </location>
</feature>
<accession>A0ABD3QJJ6</accession>